<evidence type="ECO:0000313" key="8">
    <source>
        <dbReference type="Proteomes" id="UP000500890"/>
    </source>
</evidence>
<evidence type="ECO:0000256" key="5">
    <source>
        <dbReference type="PROSITE-ProRule" id="PRU10015"/>
    </source>
</evidence>
<dbReference type="PANTHER" id="PTHR11061">
    <property type="entry name" value="RNA M5U METHYLTRANSFERASE"/>
    <property type="match status" value="1"/>
</dbReference>
<dbReference type="Proteomes" id="UP000500890">
    <property type="component" value="Chromosome"/>
</dbReference>
<feature type="binding site" evidence="4">
    <location>
        <position position="341"/>
    </location>
    <ligand>
        <name>S-adenosyl-L-methionine</name>
        <dbReference type="ChEBI" id="CHEBI:59789"/>
    </ligand>
</feature>
<dbReference type="EMBL" id="CP049886">
    <property type="protein sequence ID" value="QIL45639.1"/>
    <property type="molecule type" value="Genomic_DNA"/>
</dbReference>
<feature type="active site" description="Nucleophile" evidence="4">
    <location>
        <position position="416"/>
    </location>
</feature>
<dbReference type="InterPro" id="IPR012340">
    <property type="entry name" value="NA-bd_OB-fold"/>
</dbReference>
<dbReference type="PROSITE" id="PS51687">
    <property type="entry name" value="SAM_MT_RNA_M5U"/>
    <property type="match status" value="1"/>
</dbReference>
<feature type="domain" description="TRAM" evidence="6">
    <location>
        <begin position="6"/>
        <end position="64"/>
    </location>
</feature>
<dbReference type="SUPFAM" id="SSF53335">
    <property type="entry name" value="S-adenosyl-L-methionine-dependent methyltransferases"/>
    <property type="match status" value="1"/>
</dbReference>
<reference evidence="7 8" key="1">
    <citation type="submission" date="2020-03" db="EMBL/GenBank/DDBJ databases">
        <title>Vagococcus sp. nov., isolated from beetles.</title>
        <authorList>
            <person name="Hyun D.-W."/>
            <person name="Bae J.-W."/>
        </authorList>
    </citation>
    <scope>NUCLEOTIDE SEQUENCE [LARGE SCALE GENOMIC DNA]</scope>
    <source>
        <strain evidence="7 8">HDW17A</strain>
    </source>
</reference>
<evidence type="ECO:0000256" key="1">
    <source>
        <dbReference type="ARBA" id="ARBA00022603"/>
    </source>
</evidence>
<dbReference type="Gene3D" id="2.40.50.140">
    <property type="entry name" value="Nucleic acid-binding proteins"/>
    <property type="match status" value="1"/>
</dbReference>
<protein>
    <submittedName>
        <fullName evidence="7">23S rRNA (Uracil(1939)-C(5))-methyltransferase RlmD</fullName>
        <ecNumber evidence="7">2.1.1.190</ecNumber>
    </submittedName>
</protein>
<dbReference type="GO" id="GO:0070041">
    <property type="term" value="F:rRNA (uridine-C5-)-methyltransferase activity"/>
    <property type="evidence" value="ECO:0007669"/>
    <property type="project" value="UniProtKB-ARBA"/>
</dbReference>
<dbReference type="InterPro" id="IPR029063">
    <property type="entry name" value="SAM-dependent_MTases_sf"/>
</dbReference>
<dbReference type="FunFam" id="2.40.50.140:FF:000097">
    <property type="entry name" value="23S rRNA (uracil(1939)-C(5))-methyltransferase RlmD"/>
    <property type="match status" value="1"/>
</dbReference>
<accession>A0A6G8AL00</accession>
<dbReference type="PROSITE" id="PS50926">
    <property type="entry name" value="TRAM"/>
    <property type="match status" value="1"/>
</dbReference>
<dbReference type="InterPro" id="IPR010280">
    <property type="entry name" value="U5_MeTrfase_fam"/>
</dbReference>
<evidence type="ECO:0000256" key="2">
    <source>
        <dbReference type="ARBA" id="ARBA00022679"/>
    </source>
</evidence>
<dbReference type="GO" id="GO:0070475">
    <property type="term" value="P:rRNA base methylation"/>
    <property type="evidence" value="ECO:0007669"/>
    <property type="project" value="TreeGrafter"/>
</dbReference>
<keyword evidence="8" id="KW-1185">Reference proteome</keyword>
<feature type="binding site" evidence="4">
    <location>
        <position position="320"/>
    </location>
    <ligand>
        <name>S-adenosyl-L-methionine</name>
        <dbReference type="ChEBI" id="CHEBI:59789"/>
    </ligand>
</feature>
<dbReference type="Gene3D" id="3.40.50.150">
    <property type="entry name" value="Vaccinia Virus protein VP39"/>
    <property type="match status" value="1"/>
</dbReference>
<dbReference type="RefSeq" id="WP_166006337.1">
    <property type="nucleotide sequence ID" value="NZ_CP049886.1"/>
</dbReference>
<feature type="binding site" evidence="4">
    <location>
        <position position="291"/>
    </location>
    <ligand>
        <name>S-adenosyl-L-methionine</name>
        <dbReference type="ChEBI" id="CHEBI:59789"/>
    </ligand>
</feature>
<gene>
    <name evidence="7" type="primary">rlmD</name>
    <name evidence="7" type="ORF">G7081_00320</name>
</gene>
<organism evidence="7 8">
    <name type="scientific">Vagococcus coleopterorum</name>
    <dbReference type="NCBI Taxonomy" id="2714946"/>
    <lineage>
        <taxon>Bacteria</taxon>
        <taxon>Bacillati</taxon>
        <taxon>Bacillota</taxon>
        <taxon>Bacilli</taxon>
        <taxon>Lactobacillales</taxon>
        <taxon>Enterococcaceae</taxon>
        <taxon>Vagococcus</taxon>
    </lineage>
</organism>
<dbReference type="SUPFAM" id="SSF50249">
    <property type="entry name" value="Nucleic acid-binding proteins"/>
    <property type="match status" value="1"/>
</dbReference>
<sequence length="462" mass="51636">MEIKHKIKKGQTITLPIKRLGINGEGIGYFKKTIVFVPGALPTETVTAKVTEIAPRFVEAELVKINTLAKDRIEPPCDVYDECGGCQLQHLAYDSQLAFKTDVVKQAMAKYKPENFESYSYKPTIGMENPWRYRNKLQFQIRKNKADKVQAGLYKADSHDLIAIDDCLVQQPATMTVLNTIVSLLEEYGVPIYDEKNNSGIVKTIMVREGLATGEVQVVFITNSPKLPKKQALIAAIQEQLPQVVSVMQNIQNKKTSLVMGDETVHLWGKESIEEHLEDLVFDLSARAFFQLNPEQTALLYREARKALNPQPNQKIIDAYCGVGTIGLSVAKNVKEVRGMDTIPAAIDDAKLNAERLGLKNTRYEVGTAEELLPSWLRSGFKPDGIVVDPPRTGLDHDLINALITYPTETLVYVSCNPSTLARDLVKLSQRYQVEYLQSVDMFPQTARAEVVAKLVLKRKGS</sequence>
<dbReference type="Gene3D" id="2.40.50.1070">
    <property type="match status" value="1"/>
</dbReference>
<keyword evidence="1 4" id="KW-0489">Methyltransferase</keyword>
<dbReference type="Pfam" id="PF01938">
    <property type="entry name" value="TRAM"/>
    <property type="match status" value="1"/>
</dbReference>
<dbReference type="FunFam" id="3.40.50.150:FF:000009">
    <property type="entry name" value="23S rRNA (Uracil(1939)-C(5))-methyltransferase RlmD"/>
    <property type="match status" value="1"/>
</dbReference>
<proteinExistence type="inferred from homology"/>
<dbReference type="NCBIfam" id="TIGR00479">
    <property type="entry name" value="rumA"/>
    <property type="match status" value="1"/>
</dbReference>
<dbReference type="AlphaFoldDB" id="A0A6G8AL00"/>
<dbReference type="PANTHER" id="PTHR11061:SF45">
    <property type="match status" value="1"/>
</dbReference>
<dbReference type="KEGG" id="vah:G7081_00320"/>
<evidence type="ECO:0000259" key="6">
    <source>
        <dbReference type="PROSITE" id="PS50926"/>
    </source>
</evidence>
<dbReference type="Pfam" id="PF05958">
    <property type="entry name" value="tRNA_U5-meth_tr"/>
    <property type="match status" value="1"/>
</dbReference>
<evidence type="ECO:0000256" key="3">
    <source>
        <dbReference type="ARBA" id="ARBA00022691"/>
    </source>
</evidence>
<dbReference type="InterPro" id="IPR002792">
    <property type="entry name" value="TRAM_dom"/>
</dbReference>
<dbReference type="FunFam" id="2.40.50.1070:FF:000003">
    <property type="entry name" value="23S rRNA (Uracil-5-)-methyltransferase RumA"/>
    <property type="match status" value="1"/>
</dbReference>
<keyword evidence="2 4" id="KW-0808">Transferase</keyword>
<evidence type="ECO:0000256" key="4">
    <source>
        <dbReference type="PROSITE-ProRule" id="PRU01024"/>
    </source>
</evidence>
<dbReference type="InterPro" id="IPR030390">
    <property type="entry name" value="MeTrfase_TrmA_AS"/>
</dbReference>
<evidence type="ECO:0000313" key="7">
    <source>
        <dbReference type="EMBL" id="QIL45639.1"/>
    </source>
</evidence>
<name>A0A6G8AL00_9ENTE</name>
<comment type="similarity">
    <text evidence="4">Belongs to the class I-like SAM-binding methyltransferase superfamily. RNA M5U methyltransferase family.</text>
</comment>
<dbReference type="PROSITE" id="PS01230">
    <property type="entry name" value="TRMA_1"/>
    <property type="match status" value="1"/>
</dbReference>
<keyword evidence="3 4" id="KW-0949">S-adenosyl-L-methionine</keyword>
<feature type="active site" evidence="5">
    <location>
        <position position="416"/>
    </location>
</feature>
<dbReference type="EC" id="2.1.1.190" evidence="7"/>
<feature type="binding site" evidence="4">
    <location>
        <position position="389"/>
    </location>
    <ligand>
        <name>S-adenosyl-L-methionine</name>
        <dbReference type="ChEBI" id="CHEBI:59789"/>
    </ligand>
</feature>
<dbReference type="CDD" id="cd02440">
    <property type="entry name" value="AdoMet_MTases"/>
    <property type="match status" value="1"/>
</dbReference>